<dbReference type="GO" id="GO:0004527">
    <property type="term" value="F:exonuclease activity"/>
    <property type="evidence" value="ECO:0007669"/>
    <property type="project" value="UniProtKB-KW"/>
</dbReference>
<dbReference type="PANTHER" id="PTHR37294">
    <property type="entry name" value="3'-5' EXORIBONUCLEASE YHAM"/>
    <property type="match status" value="1"/>
</dbReference>
<evidence type="ECO:0000256" key="2">
    <source>
        <dbReference type="ARBA" id="ARBA00022839"/>
    </source>
</evidence>
<dbReference type="Pfam" id="PF01966">
    <property type="entry name" value="HD"/>
    <property type="match status" value="1"/>
</dbReference>
<keyword evidence="2" id="KW-0540">Nuclease</keyword>
<keyword evidence="1 4" id="KW-0378">Hydrolase</keyword>
<organism evidence="4 5">
    <name type="scientific">Paucilactobacillus suebicus DSM 5007 = KCTC 3549</name>
    <dbReference type="NCBI Taxonomy" id="1423807"/>
    <lineage>
        <taxon>Bacteria</taxon>
        <taxon>Bacillati</taxon>
        <taxon>Bacillota</taxon>
        <taxon>Bacilli</taxon>
        <taxon>Lactobacillales</taxon>
        <taxon>Lactobacillaceae</taxon>
        <taxon>Paucilactobacillus</taxon>
    </lineage>
</organism>
<dbReference type="eggNOG" id="COG3481">
    <property type="taxonomic scope" value="Bacteria"/>
</dbReference>
<comment type="caution">
    <text evidence="4">The sequence shown here is derived from an EMBL/GenBank/DDBJ whole genome shotgun (WGS) entry which is preliminary data.</text>
</comment>
<dbReference type="PATRIC" id="fig|1423807.3.peg.1972"/>
<dbReference type="InterPro" id="IPR050798">
    <property type="entry name" value="YhaM_exoribonuc/phosphodiest"/>
</dbReference>
<keyword evidence="2" id="KW-0269">Exonuclease</keyword>
<feature type="domain" description="HD" evidence="3">
    <location>
        <begin position="160"/>
        <end position="281"/>
    </location>
</feature>
<dbReference type="PANTHER" id="PTHR37294:SF1">
    <property type="entry name" value="3'-5' EXORIBONUCLEASE YHAM"/>
    <property type="match status" value="1"/>
</dbReference>
<dbReference type="CDD" id="cd04492">
    <property type="entry name" value="YhaM_OBF_like"/>
    <property type="match status" value="1"/>
</dbReference>
<evidence type="ECO:0000313" key="5">
    <source>
        <dbReference type="Proteomes" id="UP000051820"/>
    </source>
</evidence>
<dbReference type="OrthoDB" id="9778453at2"/>
<evidence type="ECO:0000313" key="4">
    <source>
        <dbReference type="EMBL" id="KRM12741.1"/>
    </source>
</evidence>
<dbReference type="GO" id="GO:0031125">
    <property type="term" value="P:rRNA 3'-end processing"/>
    <property type="evidence" value="ECO:0007669"/>
    <property type="project" value="TreeGrafter"/>
</dbReference>
<dbReference type="SUPFAM" id="SSF109604">
    <property type="entry name" value="HD-domain/PDEase-like"/>
    <property type="match status" value="1"/>
</dbReference>
<dbReference type="CDD" id="cd00077">
    <property type="entry name" value="HDc"/>
    <property type="match status" value="1"/>
</dbReference>
<proteinExistence type="predicted"/>
<dbReference type="FunFam" id="1.10.3210.10:FF:000008">
    <property type="entry name" value="3'-5' exoribonuclease YhaM"/>
    <property type="match status" value="1"/>
</dbReference>
<dbReference type="Gene3D" id="1.10.3210.10">
    <property type="entry name" value="Hypothetical protein af1432"/>
    <property type="match status" value="1"/>
</dbReference>
<keyword evidence="5" id="KW-1185">Reference proteome</keyword>
<dbReference type="STRING" id="1423807.FD16_GL001919"/>
<evidence type="ECO:0000259" key="3">
    <source>
        <dbReference type="PROSITE" id="PS51831"/>
    </source>
</evidence>
<evidence type="ECO:0000256" key="1">
    <source>
        <dbReference type="ARBA" id="ARBA00022801"/>
    </source>
</evidence>
<dbReference type="RefSeq" id="WP_033385817.1">
    <property type="nucleotide sequence ID" value="NZ_AZGF01000005.1"/>
</dbReference>
<sequence length="320" mass="36276">MMAELYDFKVDEIMDVFVLIKSADKRTAKNGKKFIAFVFEDQSGELPGMYWDASDEDVVLFQPGKVVRLNAKRENYQGKPQVKIIGLRLAKETEPHDADYFMPHAPEKRSEIEDEINQFIFDITQPTWARIVRNLLQKHHDEFFVYPAAKTNHHAFAGGLSFHTLSMLRLGKAVVNQYECINAALLYAGTILHDIGKTVELSGAVSTSYTTAGNLVGHISIADGEIVAACQTLKINPEQEDVLLLRHMILSHHGLLEYGSPVRPRLLEAEILHRLDEMDASIMMIETALKHTPNGDFSERIFGMDQRSFYKPNDRSDKKD</sequence>
<dbReference type="InterPro" id="IPR006674">
    <property type="entry name" value="HD_domain"/>
</dbReference>
<gene>
    <name evidence="4" type="ORF">FD16_GL001919</name>
</gene>
<reference evidence="4 5" key="1">
    <citation type="journal article" date="2015" name="Genome Announc.">
        <title>Expanding the biotechnology potential of lactobacilli through comparative genomics of 213 strains and associated genera.</title>
        <authorList>
            <person name="Sun Z."/>
            <person name="Harris H.M."/>
            <person name="McCann A."/>
            <person name="Guo C."/>
            <person name="Argimon S."/>
            <person name="Zhang W."/>
            <person name="Yang X."/>
            <person name="Jeffery I.B."/>
            <person name="Cooney J.C."/>
            <person name="Kagawa T.F."/>
            <person name="Liu W."/>
            <person name="Song Y."/>
            <person name="Salvetti E."/>
            <person name="Wrobel A."/>
            <person name="Rasinkangas P."/>
            <person name="Parkhill J."/>
            <person name="Rea M.C."/>
            <person name="O'Sullivan O."/>
            <person name="Ritari J."/>
            <person name="Douillard F.P."/>
            <person name="Paul Ross R."/>
            <person name="Yang R."/>
            <person name="Briner A.E."/>
            <person name="Felis G.E."/>
            <person name="de Vos W.M."/>
            <person name="Barrangou R."/>
            <person name="Klaenhammer T.R."/>
            <person name="Caufield P.W."/>
            <person name="Cui Y."/>
            <person name="Zhang H."/>
            <person name="O'Toole P.W."/>
        </authorList>
    </citation>
    <scope>NUCLEOTIDE SEQUENCE [LARGE SCALE GENOMIC DNA]</scope>
    <source>
        <strain evidence="4 5">DSM 5007</strain>
    </source>
</reference>
<dbReference type="PROSITE" id="PS51831">
    <property type="entry name" value="HD"/>
    <property type="match status" value="1"/>
</dbReference>
<protein>
    <submittedName>
        <fullName evidence="4">Metal-dependent phosphohydrolase</fullName>
    </submittedName>
</protein>
<dbReference type="Proteomes" id="UP000051820">
    <property type="component" value="Unassembled WGS sequence"/>
</dbReference>
<dbReference type="AlphaFoldDB" id="A0A0R1W5J7"/>
<accession>A0A0R1W5J7</accession>
<dbReference type="InterPro" id="IPR003607">
    <property type="entry name" value="HD/PDEase_dom"/>
</dbReference>
<dbReference type="EMBL" id="AZGF01000005">
    <property type="protein sequence ID" value="KRM12741.1"/>
    <property type="molecule type" value="Genomic_DNA"/>
</dbReference>
<name>A0A0R1W5J7_9LACO</name>